<dbReference type="Pfam" id="PF08284">
    <property type="entry name" value="RVP_2"/>
    <property type="match status" value="1"/>
</dbReference>
<reference evidence="1" key="1">
    <citation type="journal article" date="2020" name="Nat. Genet.">
        <title>Genomic diversifications of five Gossypium allopolyploid species and their impact on cotton improvement.</title>
        <authorList>
            <person name="Chen Z.J."/>
            <person name="Sreedasyam A."/>
            <person name="Ando A."/>
            <person name="Song Q."/>
            <person name="De Santiago L.M."/>
            <person name="Hulse-Kemp A.M."/>
            <person name="Ding M."/>
            <person name="Ye W."/>
            <person name="Kirkbride R.C."/>
            <person name="Jenkins J."/>
            <person name="Plott C."/>
            <person name="Lovell J."/>
            <person name="Lin Y.M."/>
            <person name="Vaughn R."/>
            <person name="Liu B."/>
            <person name="Simpson S."/>
            <person name="Scheffler B.E."/>
            <person name="Wen L."/>
            <person name="Saski C.A."/>
            <person name="Grover C.E."/>
            <person name="Hu G."/>
            <person name="Conover J.L."/>
            <person name="Carlson J.W."/>
            <person name="Shu S."/>
            <person name="Boston L.B."/>
            <person name="Williams M."/>
            <person name="Peterson D.G."/>
            <person name="McGee K."/>
            <person name="Jones D.C."/>
            <person name="Wendel J.F."/>
            <person name="Stelly D.M."/>
            <person name="Grimwood J."/>
            <person name="Schmutz J."/>
        </authorList>
    </citation>
    <scope>NUCLEOTIDE SEQUENCE [LARGE SCALE GENOMIC DNA]</scope>
    <source>
        <strain evidence="1">cv. TM-1</strain>
    </source>
</reference>
<dbReference type="PANTHER" id="PTHR15503">
    <property type="entry name" value="LDOC1 RELATED"/>
    <property type="match status" value="1"/>
</dbReference>
<dbReference type="PANTHER" id="PTHR15503:SF45">
    <property type="entry name" value="RNA-DIRECTED DNA POLYMERASE HOMOLOG"/>
    <property type="match status" value="1"/>
</dbReference>
<proteinExistence type="predicted"/>
<dbReference type="KEGG" id="ghi:107917406"/>
<dbReference type="PaxDb" id="3635-A0A1U8KNF6"/>
<name>A0A1U8KNF6_GOSHI</name>
<dbReference type="RefSeq" id="XP_016702249.1">
    <property type="nucleotide sequence ID" value="XM_016846760.1"/>
</dbReference>
<sequence>MGGNIEQRQRAQGQGADRADTRQLTLVYIARCRKNCDAADIRACTFTINFVQYFALIHIGSTHSYVSCLMADKLGIEVEETVSNVIVISPLGQFVYVHKIYKRCPLEIQGEVFLTDLIGLPFGEFDLILGMDWLVEHQVSLGCATKWVTLKTAIQKKIIMVGKRRDYLSNMISTLVAKKLVCKRCKPYLAYIHDTSVSESSVEEISTVNDYLDVFPEEFLRLPLEHEVEFNIDLLLGIAPVSINSYCMALKKLVKLKAQLQ</sequence>
<accession>A0A1U8KNF6</accession>
<dbReference type="AlphaFoldDB" id="A0A1U8KNF6"/>
<evidence type="ECO:0000313" key="1">
    <source>
        <dbReference type="Proteomes" id="UP000818029"/>
    </source>
</evidence>
<organism evidence="1 2">
    <name type="scientific">Gossypium hirsutum</name>
    <name type="common">Upland cotton</name>
    <name type="synonym">Gossypium mexicanum</name>
    <dbReference type="NCBI Taxonomy" id="3635"/>
    <lineage>
        <taxon>Eukaryota</taxon>
        <taxon>Viridiplantae</taxon>
        <taxon>Streptophyta</taxon>
        <taxon>Embryophyta</taxon>
        <taxon>Tracheophyta</taxon>
        <taxon>Spermatophyta</taxon>
        <taxon>Magnoliopsida</taxon>
        <taxon>eudicotyledons</taxon>
        <taxon>Gunneridae</taxon>
        <taxon>Pentapetalae</taxon>
        <taxon>rosids</taxon>
        <taxon>malvids</taxon>
        <taxon>Malvales</taxon>
        <taxon>Malvaceae</taxon>
        <taxon>Malvoideae</taxon>
        <taxon>Gossypium</taxon>
    </lineage>
</organism>
<protein>
    <recommendedName>
        <fullName evidence="3">RVP_2 domain-containing protein</fullName>
    </recommendedName>
</protein>
<dbReference type="OrthoDB" id="849129at2759"/>
<keyword evidence="1" id="KW-1185">Reference proteome</keyword>
<gene>
    <name evidence="2" type="primary">LOC107917406</name>
</gene>
<dbReference type="GeneID" id="107917406"/>
<dbReference type="CDD" id="cd00303">
    <property type="entry name" value="retropepsin_like"/>
    <property type="match status" value="1"/>
</dbReference>
<dbReference type="InterPro" id="IPR021109">
    <property type="entry name" value="Peptidase_aspartic_dom_sf"/>
</dbReference>
<dbReference type="SUPFAM" id="SSF50630">
    <property type="entry name" value="Acid proteases"/>
    <property type="match status" value="1"/>
</dbReference>
<reference evidence="2" key="2">
    <citation type="submission" date="2025-08" db="UniProtKB">
        <authorList>
            <consortium name="RefSeq"/>
        </authorList>
    </citation>
    <scope>IDENTIFICATION</scope>
</reference>
<dbReference type="Proteomes" id="UP000818029">
    <property type="component" value="Chromosome A01"/>
</dbReference>
<evidence type="ECO:0000313" key="2">
    <source>
        <dbReference type="RefSeq" id="XP_016702249.1"/>
    </source>
</evidence>
<evidence type="ECO:0008006" key="3">
    <source>
        <dbReference type="Google" id="ProtNLM"/>
    </source>
</evidence>
<dbReference type="InterPro" id="IPR032567">
    <property type="entry name" value="RTL1-rel"/>
</dbReference>
<dbReference type="Gene3D" id="2.40.70.10">
    <property type="entry name" value="Acid Proteases"/>
    <property type="match status" value="1"/>
</dbReference>